<sequence>QAAVWQALNHYAYLDAVFLAERLYAEVRSEEALYLLATCYYRSGKPYKAYRLLKAHSCSSPQVRFLLAKCCVELSKLAEGEQVLIGGVLNKQKSQDDIITEFGVTCTHPPLPSYPHPYPHAWEYVSLPGEKPDPEQVFRLSSLQNTSIGPPPPPVSPAQNPSHRLDTVLMETPQDTLELNRLNLESSNGKLSSDLSVSYIDSSLISPETGSLLSNTVSLASAASLIAKQNKPKSGRSLLGGPAALSPLTP</sequence>
<evidence type="ECO:0000256" key="1">
    <source>
        <dbReference type="SAM" id="MobiDB-lite"/>
    </source>
</evidence>
<organism evidence="2">
    <name type="scientific">Tetraodon nigroviridis</name>
    <name type="common">Spotted green pufferfish</name>
    <name type="synonym">Chelonodon nigroviridis</name>
    <dbReference type="NCBI Taxonomy" id="99883"/>
    <lineage>
        <taxon>Eukaryota</taxon>
        <taxon>Metazoa</taxon>
        <taxon>Chordata</taxon>
        <taxon>Craniata</taxon>
        <taxon>Vertebrata</taxon>
        <taxon>Euteleostomi</taxon>
        <taxon>Actinopterygii</taxon>
        <taxon>Neopterygii</taxon>
        <taxon>Teleostei</taxon>
        <taxon>Neoteleostei</taxon>
        <taxon>Acanthomorphata</taxon>
        <taxon>Eupercaria</taxon>
        <taxon>Tetraodontiformes</taxon>
        <taxon>Tetradontoidea</taxon>
        <taxon>Tetraodontidae</taxon>
        <taxon>Tetraodon</taxon>
    </lineage>
</organism>
<protein>
    <submittedName>
        <fullName evidence="2">(spotted green pufferfish) hypothetical protein</fullName>
    </submittedName>
</protein>
<feature type="non-terminal residue" evidence="2">
    <location>
        <position position="250"/>
    </location>
</feature>
<dbReference type="EMBL" id="CAAE01010773">
    <property type="protein sequence ID" value="CAF93431.1"/>
    <property type="molecule type" value="Genomic_DNA"/>
</dbReference>
<dbReference type="SUPFAM" id="SSF48452">
    <property type="entry name" value="TPR-like"/>
    <property type="match status" value="1"/>
</dbReference>
<dbReference type="AlphaFoldDB" id="Q4T101"/>
<dbReference type="KEGG" id="tng:GSTEN00009061G001"/>
<accession>Q4T101</accession>
<evidence type="ECO:0000313" key="2">
    <source>
        <dbReference type="EMBL" id="CAF93431.1"/>
    </source>
</evidence>
<comment type="caution">
    <text evidence="2">The sequence shown here is derived from an EMBL/GenBank/DDBJ whole genome shotgun (WGS) entry which is preliminary data.</text>
</comment>
<gene>
    <name evidence="2" type="ORF">GSTENG00009061001</name>
</gene>
<reference evidence="2" key="1">
    <citation type="journal article" date="2004" name="Nature">
        <title>Genome duplication in the teleost fish Tetraodon nigroviridis reveals the early vertebrate proto-karyotype.</title>
        <authorList>
            <person name="Jaillon O."/>
            <person name="Aury J.-M."/>
            <person name="Brunet F."/>
            <person name="Petit J.-L."/>
            <person name="Stange-Thomann N."/>
            <person name="Mauceli E."/>
            <person name="Bouneau L."/>
            <person name="Fischer C."/>
            <person name="Ozouf-Costaz C."/>
            <person name="Bernot A."/>
            <person name="Nicaud S."/>
            <person name="Jaffe D."/>
            <person name="Fisher S."/>
            <person name="Lutfalla G."/>
            <person name="Dossat C."/>
            <person name="Segurens B."/>
            <person name="Dasilva C."/>
            <person name="Salanoubat M."/>
            <person name="Levy M."/>
            <person name="Boudet N."/>
            <person name="Castellano S."/>
            <person name="Anthouard V."/>
            <person name="Jubin C."/>
            <person name="Castelli V."/>
            <person name="Katinka M."/>
            <person name="Vacherie B."/>
            <person name="Biemont C."/>
            <person name="Skalli Z."/>
            <person name="Cattolico L."/>
            <person name="Poulain J."/>
            <person name="De Berardinis V."/>
            <person name="Cruaud C."/>
            <person name="Duprat S."/>
            <person name="Brottier P."/>
            <person name="Coutanceau J.-P."/>
            <person name="Gouzy J."/>
            <person name="Parra G."/>
            <person name="Lardier G."/>
            <person name="Chapple C."/>
            <person name="McKernan K.J."/>
            <person name="McEwan P."/>
            <person name="Bosak S."/>
            <person name="Kellis M."/>
            <person name="Volff J.-N."/>
            <person name="Guigo R."/>
            <person name="Zody M.C."/>
            <person name="Mesirov J."/>
            <person name="Lindblad-Toh K."/>
            <person name="Birren B."/>
            <person name="Nusbaum C."/>
            <person name="Kahn D."/>
            <person name="Robinson-Rechavi M."/>
            <person name="Laudet V."/>
            <person name="Schachter V."/>
            <person name="Quetier F."/>
            <person name="Saurin W."/>
            <person name="Scarpelli C."/>
            <person name="Wincker P."/>
            <person name="Lander E.S."/>
            <person name="Weissenbach J."/>
            <person name="Roest Crollius H."/>
        </authorList>
    </citation>
    <scope>NUCLEOTIDE SEQUENCE [LARGE SCALE GENOMIC DNA]</scope>
</reference>
<feature type="region of interest" description="Disordered" evidence="1">
    <location>
        <begin position="230"/>
        <end position="250"/>
    </location>
</feature>
<dbReference type="Gene3D" id="1.25.40.10">
    <property type="entry name" value="Tetratricopeptide repeat domain"/>
    <property type="match status" value="1"/>
</dbReference>
<feature type="non-terminal residue" evidence="2">
    <location>
        <position position="1"/>
    </location>
</feature>
<proteinExistence type="predicted"/>
<reference evidence="2" key="2">
    <citation type="submission" date="2004-02" db="EMBL/GenBank/DDBJ databases">
        <authorList>
            <consortium name="Genoscope"/>
            <consortium name="Whitehead Institute Centre for Genome Research"/>
        </authorList>
    </citation>
    <scope>NUCLEOTIDE SEQUENCE</scope>
</reference>
<dbReference type="OrthoDB" id="329563at2759"/>
<dbReference type="InterPro" id="IPR011990">
    <property type="entry name" value="TPR-like_helical_dom_sf"/>
</dbReference>
<name>Q4T101_TETNG</name>
<dbReference type="Pfam" id="PF12895">
    <property type="entry name" value="ANAPC3"/>
    <property type="match status" value="1"/>
</dbReference>